<evidence type="ECO:0000313" key="3">
    <source>
        <dbReference type="EMBL" id="KAF0736040.1"/>
    </source>
</evidence>
<gene>
    <name evidence="3" type="ORF">Ae201684_007628</name>
</gene>
<accession>A0A6G0X810</accession>
<evidence type="ECO:0000256" key="1">
    <source>
        <dbReference type="SAM" id="Coils"/>
    </source>
</evidence>
<feature type="region of interest" description="Disordered" evidence="2">
    <location>
        <begin position="39"/>
        <end position="66"/>
    </location>
</feature>
<feature type="coiled-coil region" evidence="1">
    <location>
        <begin position="71"/>
        <end position="125"/>
    </location>
</feature>
<dbReference type="AlphaFoldDB" id="A0A6G0X810"/>
<keyword evidence="4" id="KW-1185">Reference proteome</keyword>
<proteinExistence type="predicted"/>
<dbReference type="Proteomes" id="UP000481153">
    <property type="component" value="Unassembled WGS sequence"/>
</dbReference>
<name>A0A6G0X810_9STRA</name>
<keyword evidence="1" id="KW-0175">Coiled coil</keyword>
<comment type="caution">
    <text evidence="3">The sequence shown here is derived from an EMBL/GenBank/DDBJ whole genome shotgun (WGS) entry which is preliminary data.</text>
</comment>
<organism evidence="3 4">
    <name type="scientific">Aphanomyces euteiches</name>
    <dbReference type="NCBI Taxonomy" id="100861"/>
    <lineage>
        <taxon>Eukaryota</taxon>
        <taxon>Sar</taxon>
        <taxon>Stramenopiles</taxon>
        <taxon>Oomycota</taxon>
        <taxon>Saprolegniomycetes</taxon>
        <taxon>Saprolegniales</taxon>
        <taxon>Verrucalvaceae</taxon>
        <taxon>Aphanomyces</taxon>
    </lineage>
</organism>
<protein>
    <submittedName>
        <fullName evidence="3">Uncharacterized protein</fullName>
    </submittedName>
</protein>
<dbReference type="VEuPathDB" id="FungiDB:AeMF1_001868"/>
<dbReference type="EMBL" id="VJMJ01000090">
    <property type="protein sequence ID" value="KAF0736040.1"/>
    <property type="molecule type" value="Genomic_DNA"/>
</dbReference>
<sequence length="423" mass="48071">MADDWDITADLDFLLPGVAEFEADLAFVCDLITAEPATEVVEPSKPPPQTKRTPNSLRRRKQRQPSQRELILQLQKQVGELEDQLKDAKYEASSGDKESKWETLARRQRNQARKALQEQHELQDAVESNGSFIGKLVTLLRKRPRHQEDLVKDWQVYRLPAEPTERRATIHVIAEQQRARKNTEFIVSGLSHRTENILRVRPIVHATAQAVKYEVTSYVKLPAPCAVVSRAIWQVYANENIPQSSATAQVVHEHVDDHTIYERFTETRDGVTSYGCTVEKYFTDDKEHLLILQSVVEDELQPHMSSGAVENESVWTSIEPLDECSCCVKLLVHLIFSAGTYPSGMYDRSIEAITESLGDVQLEEKIPQDGLFINRLHIPQAVDKFPGYASFASRRIQLKAALRKAVYQSVQDYQQSTALDSVH</sequence>
<reference evidence="3 4" key="1">
    <citation type="submission" date="2019-07" db="EMBL/GenBank/DDBJ databases">
        <title>Genomics analysis of Aphanomyces spp. identifies a new class of oomycete effector associated with host adaptation.</title>
        <authorList>
            <person name="Gaulin E."/>
        </authorList>
    </citation>
    <scope>NUCLEOTIDE SEQUENCE [LARGE SCALE GENOMIC DNA]</scope>
    <source>
        <strain evidence="3 4">ATCC 201684</strain>
    </source>
</reference>
<evidence type="ECO:0000313" key="4">
    <source>
        <dbReference type="Proteomes" id="UP000481153"/>
    </source>
</evidence>
<evidence type="ECO:0000256" key="2">
    <source>
        <dbReference type="SAM" id="MobiDB-lite"/>
    </source>
</evidence>